<accession>A0A495PZN4</accession>
<keyword evidence="2" id="KW-1185">Reference proteome</keyword>
<protein>
    <submittedName>
        <fullName evidence="1">Uncharacterized protein</fullName>
    </submittedName>
</protein>
<sequence length="42" mass="4962">MKESNNKELNWKMILVFVAVFLVVSQILSDWDHFKEGLFSAF</sequence>
<dbReference type="EMBL" id="RBLG01000001">
    <property type="protein sequence ID" value="RKS55987.1"/>
    <property type="molecule type" value="Genomic_DNA"/>
</dbReference>
<name>A0A495PZN4_9FLAO</name>
<dbReference type="Proteomes" id="UP000276282">
    <property type="component" value="Unassembled WGS sequence"/>
</dbReference>
<dbReference type="AlphaFoldDB" id="A0A495PZN4"/>
<evidence type="ECO:0000313" key="1">
    <source>
        <dbReference type="EMBL" id="RKS55987.1"/>
    </source>
</evidence>
<evidence type="ECO:0000313" key="2">
    <source>
        <dbReference type="Proteomes" id="UP000276282"/>
    </source>
</evidence>
<organism evidence="1 2">
    <name type="scientific">Gillisia mitskevichiae</name>
    <dbReference type="NCBI Taxonomy" id="270921"/>
    <lineage>
        <taxon>Bacteria</taxon>
        <taxon>Pseudomonadati</taxon>
        <taxon>Bacteroidota</taxon>
        <taxon>Flavobacteriia</taxon>
        <taxon>Flavobacteriales</taxon>
        <taxon>Flavobacteriaceae</taxon>
        <taxon>Gillisia</taxon>
    </lineage>
</organism>
<comment type="caution">
    <text evidence="1">The sequence shown here is derived from an EMBL/GenBank/DDBJ whole genome shotgun (WGS) entry which is preliminary data.</text>
</comment>
<proteinExistence type="predicted"/>
<reference evidence="1 2" key="1">
    <citation type="submission" date="2018-10" db="EMBL/GenBank/DDBJ databases">
        <title>Genomic Encyclopedia of Archaeal and Bacterial Type Strains, Phase II (KMG-II): from individual species to whole genera.</title>
        <authorList>
            <person name="Goeker M."/>
        </authorList>
    </citation>
    <scope>NUCLEOTIDE SEQUENCE [LARGE SCALE GENOMIC DNA]</scope>
    <source>
        <strain evidence="1 2">DSM 19839</strain>
    </source>
</reference>
<gene>
    <name evidence="1" type="ORF">BC962_0962</name>
</gene>